<proteinExistence type="predicted"/>
<evidence type="ECO:0000313" key="3">
    <source>
        <dbReference type="Proteomes" id="UP000007801"/>
    </source>
</evidence>
<evidence type="ECO:0000256" key="1">
    <source>
        <dbReference type="SAM" id="MobiDB-lite"/>
    </source>
</evidence>
<reference evidence="2 3" key="1">
    <citation type="journal article" date="2007" name="Nature">
        <title>Evolution of genes and genomes on the Drosophila phylogeny.</title>
        <authorList>
            <consortium name="Drosophila 12 Genomes Consortium"/>
            <person name="Clark A.G."/>
            <person name="Eisen M.B."/>
            <person name="Smith D.R."/>
            <person name="Bergman C.M."/>
            <person name="Oliver B."/>
            <person name="Markow T.A."/>
            <person name="Kaufman T.C."/>
            <person name="Kellis M."/>
            <person name="Gelbart W."/>
            <person name="Iyer V.N."/>
            <person name="Pollard D.A."/>
            <person name="Sackton T.B."/>
            <person name="Larracuente A.M."/>
            <person name="Singh N.D."/>
            <person name="Abad J.P."/>
            <person name="Abt D.N."/>
            <person name="Adryan B."/>
            <person name="Aguade M."/>
            <person name="Akashi H."/>
            <person name="Anderson W.W."/>
            <person name="Aquadro C.F."/>
            <person name="Ardell D.H."/>
            <person name="Arguello R."/>
            <person name="Artieri C.G."/>
            <person name="Barbash D.A."/>
            <person name="Barker D."/>
            <person name="Barsanti P."/>
            <person name="Batterham P."/>
            <person name="Batzoglou S."/>
            <person name="Begun D."/>
            <person name="Bhutkar A."/>
            <person name="Blanco E."/>
            <person name="Bosak S.A."/>
            <person name="Bradley R.K."/>
            <person name="Brand A.D."/>
            <person name="Brent M.R."/>
            <person name="Brooks A.N."/>
            <person name="Brown R.H."/>
            <person name="Butlin R.K."/>
            <person name="Caggese C."/>
            <person name="Calvi B.R."/>
            <person name="Bernardo de Carvalho A."/>
            <person name="Caspi A."/>
            <person name="Castrezana S."/>
            <person name="Celniker S.E."/>
            <person name="Chang J.L."/>
            <person name="Chapple C."/>
            <person name="Chatterji S."/>
            <person name="Chinwalla A."/>
            <person name="Civetta A."/>
            <person name="Clifton S.W."/>
            <person name="Comeron J.M."/>
            <person name="Costello J.C."/>
            <person name="Coyne J.A."/>
            <person name="Daub J."/>
            <person name="David R.G."/>
            <person name="Delcher A.L."/>
            <person name="Delehaunty K."/>
            <person name="Do C.B."/>
            <person name="Ebling H."/>
            <person name="Edwards K."/>
            <person name="Eickbush T."/>
            <person name="Evans J.D."/>
            <person name="Filipski A."/>
            <person name="Findeiss S."/>
            <person name="Freyhult E."/>
            <person name="Fulton L."/>
            <person name="Fulton R."/>
            <person name="Garcia A.C."/>
            <person name="Gardiner A."/>
            <person name="Garfield D.A."/>
            <person name="Garvin B.E."/>
            <person name="Gibson G."/>
            <person name="Gilbert D."/>
            <person name="Gnerre S."/>
            <person name="Godfrey J."/>
            <person name="Good R."/>
            <person name="Gotea V."/>
            <person name="Gravely B."/>
            <person name="Greenberg A.J."/>
            <person name="Griffiths-Jones S."/>
            <person name="Gross S."/>
            <person name="Guigo R."/>
            <person name="Gustafson E.A."/>
            <person name="Haerty W."/>
            <person name="Hahn M.W."/>
            <person name="Halligan D.L."/>
            <person name="Halpern A.L."/>
            <person name="Halter G.M."/>
            <person name="Han M.V."/>
            <person name="Heger A."/>
            <person name="Hillier L."/>
            <person name="Hinrichs A.S."/>
            <person name="Holmes I."/>
            <person name="Hoskins R.A."/>
            <person name="Hubisz M.J."/>
            <person name="Hultmark D."/>
            <person name="Huntley M.A."/>
            <person name="Jaffe D.B."/>
            <person name="Jagadeeshan S."/>
            <person name="Jeck W.R."/>
            <person name="Johnson J."/>
            <person name="Jones C.D."/>
            <person name="Jordan W.C."/>
            <person name="Karpen G.H."/>
            <person name="Kataoka E."/>
            <person name="Keightley P.D."/>
            <person name="Kheradpour P."/>
            <person name="Kirkness E.F."/>
            <person name="Koerich L.B."/>
            <person name="Kristiansen K."/>
            <person name="Kudrna D."/>
            <person name="Kulathinal R.J."/>
            <person name="Kumar S."/>
            <person name="Kwok R."/>
            <person name="Lander E."/>
            <person name="Langley C.H."/>
            <person name="Lapoint R."/>
            <person name="Lazzaro B.P."/>
            <person name="Lee S.J."/>
            <person name="Levesque L."/>
            <person name="Li R."/>
            <person name="Lin C.F."/>
            <person name="Lin M.F."/>
            <person name="Lindblad-Toh K."/>
            <person name="Llopart A."/>
            <person name="Long M."/>
            <person name="Low L."/>
            <person name="Lozovsky E."/>
            <person name="Lu J."/>
            <person name="Luo M."/>
            <person name="Machado C.A."/>
            <person name="Makalowski W."/>
            <person name="Marzo M."/>
            <person name="Matsuda M."/>
            <person name="Matzkin L."/>
            <person name="McAllister B."/>
            <person name="McBride C.S."/>
            <person name="McKernan B."/>
            <person name="McKernan K."/>
            <person name="Mendez-Lago M."/>
            <person name="Minx P."/>
            <person name="Mollenhauer M.U."/>
            <person name="Montooth K."/>
            <person name="Mount S.M."/>
            <person name="Mu X."/>
            <person name="Myers E."/>
            <person name="Negre B."/>
            <person name="Newfeld S."/>
            <person name="Nielsen R."/>
            <person name="Noor M.A."/>
            <person name="O'Grady P."/>
            <person name="Pachter L."/>
            <person name="Papaceit M."/>
            <person name="Parisi M.J."/>
            <person name="Parisi M."/>
            <person name="Parts L."/>
            <person name="Pedersen J.S."/>
            <person name="Pesole G."/>
            <person name="Phillippy A.M."/>
            <person name="Ponting C.P."/>
            <person name="Pop M."/>
            <person name="Porcelli D."/>
            <person name="Powell J.R."/>
            <person name="Prohaska S."/>
            <person name="Pruitt K."/>
            <person name="Puig M."/>
            <person name="Quesneville H."/>
            <person name="Ram K.R."/>
            <person name="Rand D."/>
            <person name="Rasmussen M.D."/>
            <person name="Reed L.K."/>
            <person name="Reenan R."/>
            <person name="Reily A."/>
            <person name="Remington K.A."/>
            <person name="Rieger T.T."/>
            <person name="Ritchie M.G."/>
            <person name="Robin C."/>
            <person name="Rogers Y.H."/>
            <person name="Rohde C."/>
            <person name="Rozas J."/>
            <person name="Rubenfield M.J."/>
            <person name="Ruiz A."/>
            <person name="Russo S."/>
            <person name="Salzberg S.L."/>
            <person name="Sanchez-Gracia A."/>
            <person name="Saranga D.J."/>
            <person name="Sato H."/>
            <person name="Schaeffer S.W."/>
            <person name="Schatz M.C."/>
            <person name="Schlenke T."/>
            <person name="Schwartz R."/>
            <person name="Segarra C."/>
            <person name="Singh R.S."/>
            <person name="Sirot L."/>
            <person name="Sirota M."/>
            <person name="Sisneros N.B."/>
            <person name="Smith C.D."/>
            <person name="Smith T.F."/>
            <person name="Spieth J."/>
            <person name="Stage D.E."/>
            <person name="Stark A."/>
            <person name="Stephan W."/>
            <person name="Strausberg R.L."/>
            <person name="Strempel S."/>
            <person name="Sturgill D."/>
            <person name="Sutton G."/>
            <person name="Sutton G.G."/>
            <person name="Tao W."/>
            <person name="Teichmann S."/>
            <person name="Tobari Y.N."/>
            <person name="Tomimura Y."/>
            <person name="Tsolas J.M."/>
            <person name="Valente V.L."/>
            <person name="Venter E."/>
            <person name="Venter J.C."/>
            <person name="Vicario S."/>
            <person name="Vieira F.G."/>
            <person name="Vilella A.J."/>
            <person name="Villasante A."/>
            <person name="Walenz B."/>
            <person name="Wang J."/>
            <person name="Wasserman M."/>
            <person name="Watts T."/>
            <person name="Wilson D."/>
            <person name="Wilson R.K."/>
            <person name="Wing R.A."/>
            <person name="Wolfner M.F."/>
            <person name="Wong A."/>
            <person name="Wong G.K."/>
            <person name="Wu C.I."/>
            <person name="Wu G."/>
            <person name="Yamamoto D."/>
            <person name="Yang H.P."/>
            <person name="Yang S.P."/>
            <person name="Yorke J.A."/>
            <person name="Yoshida K."/>
            <person name="Zdobnov E."/>
            <person name="Zhang P."/>
            <person name="Zhang Y."/>
            <person name="Zimin A.V."/>
            <person name="Baldwin J."/>
            <person name="Abdouelleil A."/>
            <person name="Abdulkadir J."/>
            <person name="Abebe A."/>
            <person name="Abera B."/>
            <person name="Abreu J."/>
            <person name="Acer S.C."/>
            <person name="Aftuck L."/>
            <person name="Alexander A."/>
            <person name="An P."/>
            <person name="Anderson E."/>
            <person name="Anderson S."/>
            <person name="Arachi H."/>
            <person name="Azer M."/>
            <person name="Bachantsang P."/>
            <person name="Barry A."/>
            <person name="Bayul T."/>
            <person name="Berlin A."/>
            <person name="Bessette D."/>
            <person name="Bloom T."/>
            <person name="Blye J."/>
            <person name="Boguslavskiy L."/>
            <person name="Bonnet C."/>
            <person name="Boukhgalter B."/>
            <person name="Bourzgui I."/>
            <person name="Brown A."/>
            <person name="Cahill P."/>
            <person name="Channer S."/>
            <person name="Cheshatsang Y."/>
            <person name="Chuda L."/>
            <person name="Citroen M."/>
            <person name="Collymore A."/>
            <person name="Cooke P."/>
            <person name="Costello M."/>
            <person name="D'Aco K."/>
            <person name="Daza R."/>
            <person name="De Haan G."/>
            <person name="DeGray S."/>
            <person name="DeMaso C."/>
            <person name="Dhargay N."/>
            <person name="Dooley K."/>
            <person name="Dooley E."/>
            <person name="Doricent M."/>
            <person name="Dorje P."/>
            <person name="Dorjee K."/>
            <person name="Dupes A."/>
            <person name="Elong R."/>
            <person name="Falk J."/>
            <person name="Farina A."/>
            <person name="Faro S."/>
            <person name="Ferguson D."/>
            <person name="Fisher S."/>
            <person name="Foley C.D."/>
            <person name="Franke A."/>
            <person name="Friedrich D."/>
            <person name="Gadbois L."/>
            <person name="Gearin G."/>
            <person name="Gearin C.R."/>
            <person name="Giannoukos G."/>
            <person name="Goode T."/>
            <person name="Graham J."/>
            <person name="Grandbois E."/>
            <person name="Grewal S."/>
            <person name="Gyaltsen K."/>
            <person name="Hafez N."/>
            <person name="Hagos B."/>
            <person name="Hall J."/>
            <person name="Henson C."/>
            <person name="Hollinger A."/>
            <person name="Honan T."/>
            <person name="Huard M.D."/>
            <person name="Hughes L."/>
            <person name="Hurhula B."/>
            <person name="Husby M.E."/>
            <person name="Kamat A."/>
            <person name="Kanga B."/>
            <person name="Kashin S."/>
            <person name="Khazanovich D."/>
            <person name="Kisner P."/>
            <person name="Lance K."/>
            <person name="Lara M."/>
            <person name="Lee W."/>
            <person name="Lennon N."/>
            <person name="Letendre F."/>
            <person name="LeVine R."/>
            <person name="Lipovsky A."/>
            <person name="Liu X."/>
            <person name="Liu J."/>
            <person name="Liu S."/>
            <person name="Lokyitsang T."/>
            <person name="Lokyitsang Y."/>
            <person name="Lubonja R."/>
            <person name="Lui A."/>
            <person name="MacDonald P."/>
            <person name="Magnisalis V."/>
            <person name="Maru K."/>
            <person name="Matthews C."/>
            <person name="McCusker W."/>
            <person name="McDonough S."/>
            <person name="Mehta T."/>
            <person name="Meldrim J."/>
            <person name="Meneus L."/>
            <person name="Mihai O."/>
            <person name="Mihalev A."/>
            <person name="Mihova T."/>
            <person name="Mittelman R."/>
            <person name="Mlenga V."/>
            <person name="Montmayeur A."/>
            <person name="Mulrain L."/>
            <person name="Navidi A."/>
            <person name="Naylor J."/>
            <person name="Negash T."/>
            <person name="Nguyen T."/>
            <person name="Nguyen N."/>
            <person name="Nicol R."/>
            <person name="Norbu C."/>
            <person name="Norbu N."/>
            <person name="Novod N."/>
            <person name="O'Neill B."/>
            <person name="Osman S."/>
            <person name="Markiewicz E."/>
            <person name="Oyono O.L."/>
            <person name="Patti C."/>
            <person name="Phunkhang P."/>
            <person name="Pierre F."/>
            <person name="Priest M."/>
            <person name="Raghuraman S."/>
            <person name="Rege F."/>
            <person name="Reyes R."/>
            <person name="Rise C."/>
            <person name="Rogov P."/>
            <person name="Ross K."/>
            <person name="Ryan E."/>
            <person name="Settipalli S."/>
            <person name="Shea T."/>
            <person name="Sherpa N."/>
            <person name="Shi L."/>
            <person name="Shih D."/>
            <person name="Sparrow T."/>
            <person name="Spaulding J."/>
            <person name="Stalker J."/>
            <person name="Stange-Thomann N."/>
            <person name="Stavropoulos S."/>
            <person name="Stone C."/>
            <person name="Strader C."/>
            <person name="Tesfaye S."/>
            <person name="Thomson T."/>
            <person name="Thoulutsang Y."/>
            <person name="Thoulutsang D."/>
            <person name="Topham K."/>
            <person name="Topping I."/>
            <person name="Tsamla T."/>
            <person name="Vassiliev H."/>
            <person name="Vo A."/>
            <person name="Wangchuk T."/>
            <person name="Wangdi T."/>
            <person name="Weiand M."/>
            <person name="Wilkinson J."/>
            <person name="Wilson A."/>
            <person name="Yadav S."/>
            <person name="Young G."/>
            <person name="Yu Q."/>
            <person name="Zembek L."/>
            <person name="Zhong D."/>
            <person name="Zimmer A."/>
            <person name="Zwirko Z."/>
            <person name="Jaffe D.B."/>
            <person name="Alvarez P."/>
            <person name="Brockman W."/>
            <person name="Butler J."/>
            <person name="Chin C."/>
            <person name="Gnerre S."/>
            <person name="Grabherr M."/>
            <person name="Kleber M."/>
            <person name="Mauceli E."/>
            <person name="MacCallum I."/>
        </authorList>
    </citation>
    <scope>NUCLEOTIDE SEQUENCE [LARGE SCALE GENOMIC DNA]</scope>
    <source>
        <strain evidence="3">Tucson 14024-0371.13</strain>
    </source>
</reference>
<gene>
    <name evidence="2" type="primary">Dana\GF26280</name>
    <name evidence="2" type="ORF">GF26280</name>
</gene>
<sequence length="60" mass="6565">MQNVAERSDGVEVDPTAMRNARNQPKTNVRCIQKLTANGLYSLSLPCFLIPLIFTAADGN</sequence>
<keyword evidence="3" id="KW-1185">Reference proteome</keyword>
<dbReference type="Proteomes" id="UP000007801">
    <property type="component" value="Unassembled WGS sequence"/>
</dbReference>
<dbReference type="EMBL" id="CH902618">
    <property type="protein sequence ID" value="KPU78519.1"/>
    <property type="molecule type" value="Genomic_DNA"/>
</dbReference>
<dbReference type="AlphaFoldDB" id="A0A0P8YAP7"/>
<organism evidence="2 3">
    <name type="scientific">Drosophila ananassae</name>
    <name type="common">Fruit fly</name>
    <dbReference type="NCBI Taxonomy" id="7217"/>
    <lineage>
        <taxon>Eukaryota</taxon>
        <taxon>Metazoa</taxon>
        <taxon>Ecdysozoa</taxon>
        <taxon>Arthropoda</taxon>
        <taxon>Hexapoda</taxon>
        <taxon>Insecta</taxon>
        <taxon>Pterygota</taxon>
        <taxon>Neoptera</taxon>
        <taxon>Endopterygota</taxon>
        <taxon>Diptera</taxon>
        <taxon>Brachycera</taxon>
        <taxon>Muscomorpha</taxon>
        <taxon>Ephydroidea</taxon>
        <taxon>Drosophilidae</taxon>
        <taxon>Drosophila</taxon>
        <taxon>Sophophora</taxon>
    </lineage>
</organism>
<evidence type="ECO:0000313" key="2">
    <source>
        <dbReference type="EMBL" id="KPU78519.1"/>
    </source>
</evidence>
<feature type="region of interest" description="Disordered" evidence="1">
    <location>
        <begin position="1"/>
        <end position="25"/>
    </location>
</feature>
<accession>A0A0P8YAP7</accession>
<feature type="compositionally biased region" description="Basic and acidic residues" evidence="1">
    <location>
        <begin position="1"/>
        <end position="10"/>
    </location>
</feature>
<protein>
    <submittedName>
        <fullName evidence="2">Uncharacterized protein, isoform B</fullName>
    </submittedName>
</protein>
<name>A0A0P8YAP7_DROAN</name>